<feature type="non-terminal residue" evidence="1">
    <location>
        <position position="1"/>
    </location>
</feature>
<proteinExistence type="predicted"/>
<protein>
    <submittedName>
        <fullName evidence="1">Uncharacterized protein</fullName>
    </submittedName>
</protein>
<dbReference type="EMBL" id="UINC01148100">
    <property type="protein sequence ID" value="SVD39788.1"/>
    <property type="molecule type" value="Genomic_DNA"/>
</dbReference>
<name>A0A382V1G3_9ZZZZ</name>
<reference evidence="1" key="1">
    <citation type="submission" date="2018-05" db="EMBL/GenBank/DDBJ databases">
        <authorList>
            <person name="Lanie J.A."/>
            <person name="Ng W.-L."/>
            <person name="Kazmierczak K.M."/>
            <person name="Andrzejewski T.M."/>
            <person name="Davidsen T.M."/>
            <person name="Wayne K.J."/>
            <person name="Tettelin H."/>
            <person name="Glass J.I."/>
            <person name="Rusch D."/>
            <person name="Podicherti R."/>
            <person name="Tsui H.-C.T."/>
            <person name="Winkler M.E."/>
        </authorList>
    </citation>
    <scope>NUCLEOTIDE SEQUENCE</scope>
</reference>
<accession>A0A382V1G3</accession>
<gene>
    <name evidence="1" type="ORF">METZ01_LOCUS392642</name>
</gene>
<sequence length="41" mass="5003">EKWKYLRLLNLFSILFQVPKQHWSKMLEETLDKNGRDAPTK</sequence>
<organism evidence="1">
    <name type="scientific">marine metagenome</name>
    <dbReference type="NCBI Taxonomy" id="408172"/>
    <lineage>
        <taxon>unclassified sequences</taxon>
        <taxon>metagenomes</taxon>
        <taxon>ecological metagenomes</taxon>
    </lineage>
</organism>
<dbReference type="AlphaFoldDB" id="A0A382V1G3"/>
<evidence type="ECO:0000313" key="1">
    <source>
        <dbReference type="EMBL" id="SVD39788.1"/>
    </source>
</evidence>